<dbReference type="AlphaFoldDB" id="A0A8H6WTQ9"/>
<feature type="signal peptide" evidence="2">
    <location>
        <begin position="1"/>
        <end position="48"/>
    </location>
</feature>
<gene>
    <name evidence="3" type="ORF">MVEN_02560000</name>
</gene>
<evidence type="ECO:0000256" key="2">
    <source>
        <dbReference type="SAM" id="SignalP"/>
    </source>
</evidence>
<accession>A0A8H6WTQ9</accession>
<feature type="chain" id="PRO_5034324333" evidence="2">
    <location>
        <begin position="49"/>
        <end position="183"/>
    </location>
</feature>
<evidence type="ECO:0000313" key="4">
    <source>
        <dbReference type="Proteomes" id="UP000620124"/>
    </source>
</evidence>
<feature type="region of interest" description="Disordered" evidence="1">
    <location>
        <begin position="134"/>
        <end position="159"/>
    </location>
</feature>
<keyword evidence="4" id="KW-1185">Reference proteome</keyword>
<feature type="compositionally biased region" description="Low complexity" evidence="1">
    <location>
        <begin position="150"/>
        <end position="159"/>
    </location>
</feature>
<proteinExistence type="predicted"/>
<protein>
    <submittedName>
        <fullName evidence="3">Uncharacterized protein</fullName>
    </submittedName>
</protein>
<dbReference type="OrthoDB" id="3051284at2759"/>
<organism evidence="3 4">
    <name type="scientific">Mycena venus</name>
    <dbReference type="NCBI Taxonomy" id="2733690"/>
    <lineage>
        <taxon>Eukaryota</taxon>
        <taxon>Fungi</taxon>
        <taxon>Dikarya</taxon>
        <taxon>Basidiomycota</taxon>
        <taxon>Agaricomycotina</taxon>
        <taxon>Agaricomycetes</taxon>
        <taxon>Agaricomycetidae</taxon>
        <taxon>Agaricales</taxon>
        <taxon>Marasmiineae</taxon>
        <taxon>Mycenaceae</taxon>
        <taxon>Mycena</taxon>
    </lineage>
</organism>
<comment type="caution">
    <text evidence="3">The sequence shown here is derived from an EMBL/GenBank/DDBJ whole genome shotgun (WGS) entry which is preliminary data.</text>
</comment>
<evidence type="ECO:0000256" key="1">
    <source>
        <dbReference type="SAM" id="MobiDB-lite"/>
    </source>
</evidence>
<dbReference type="Proteomes" id="UP000620124">
    <property type="component" value="Unassembled WGS sequence"/>
</dbReference>
<evidence type="ECO:0000313" key="3">
    <source>
        <dbReference type="EMBL" id="KAF7328203.1"/>
    </source>
</evidence>
<sequence>MRAKYINASKAFPTNTKQILARRPGNPNHRMHTFILLATAALLTLTSADQARRGDNDISTVFTTVTLPAAIDVPAATITGTATIDDGVTIINDGESLYMISTGSNQVSQVRGPLSITNILNGVTVVNGQIVGTTPATTTRDDDGSGGAKTGSSTTPTGGAMRAMATAEVLGVLGLGAMAALIV</sequence>
<keyword evidence="2" id="KW-0732">Signal</keyword>
<reference evidence="3" key="1">
    <citation type="submission" date="2020-05" db="EMBL/GenBank/DDBJ databases">
        <title>Mycena genomes resolve the evolution of fungal bioluminescence.</title>
        <authorList>
            <person name="Tsai I.J."/>
        </authorList>
    </citation>
    <scope>NUCLEOTIDE SEQUENCE</scope>
    <source>
        <strain evidence="3">CCC161011</strain>
    </source>
</reference>
<name>A0A8H6WTQ9_9AGAR</name>
<dbReference type="EMBL" id="JACAZI010000037">
    <property type="protein sequence ID" value="KAF7328203.1"/>
    <property type="molecule type" value="Genomic_DNA"/>
</dbReference>